<dbReference type="InterPro" id="IPR046350">
    <property type="entry name" value="Cystatin_sf"/>
</dbReference>
<dbReference type="Gene3D" id="3.10.450.10">
    <property type="match status" value="1"/>
</dbReference>
<evidence type="ECO:0000313" key="3">
    <source>
        <dbReference type="EMBL" id="EIJ35801.1"/>
    </source>
</evidence>
<dbReference type="GO" id="GO:0004869">
    <property type="term" value="F:cysteine-type endopeptidase inhibitor activity"/>
    <property type="evidence" value="ECO:0007669"/>
    <property type="project" value="InterPro"/>
</dbReference>
<dbReference type="AlphaFoldDB" id="A0A656HFG0"/>
<proteinExistence type="predicted"/>
<name>A0A656HFG0_THINJ</name>
<sequence length="127" mass="13951" precursor="true">MFLGVQYMIKYSIVLLVLVFSLSACTDEAVKQPPSAPEAAIAGGYSRITNPDADEELFQVTKFLGSEIGLQTGNTSMGVEKVLEAYRQVVAGINYRVKLQMTDGSQYEAVVYMDLKDEISLTSLEKL</sequence>
<dbReference type="Pfam" id="PF00031">
    <property type="entry name" value="Cystatin"/>
    <property type="match status" value="1"/>
</dbReference>
<gene>
    <name evidence="3" type="ORF">Thini_3284</name>
</gene>
<dbReference type="InterPro" id="IPR018073">
    <property type="entry name" value="Prot_inh_cystat_CS"/>
</dbReference>
<feature type="chain" id="PRO_5024796255" evidence="1">
    <location>
        <begin position="27"/>
        <end position="127"/>
    </location>
</feature>
<feature type="domain" description="Cystatin" evidence="2">
    <location>
        <begin position="51"/>
        <end position="105"/>
    </location>
</feature>
<dbReference type="CDD" id="cd00042">
    <property type="entry name" value="CY"/>
    <property type="match status" value="1"/>
</dbReference>
<dbReference type="PROSITE" id="PS00287">
    <property type="entry name" value="CYSTATIN"/>
    <property type="match status" value="1"/>
</dbReference>
<dbReference type="OrthoDB" id="6196402at2"/>
<keyword evidence="1" id="KW-0732">Signal</keyword>
<dbReference type="InterPro" id="IPR000010">
    <property type="entry name" value="Cystatin_dom"/>
</dbReference>
<feature type="signal peptide" evidence="1">
    <location>
        <begin position="1"/>
        <end position="26"/>
    </location>
</feature>
<reference evidence="4" key="1">
    <citation type="journal article" date="2011" name="Stand. Genomic Sci.">
        <title>Genome sequence of the filamentous, gliding Thiothrix nivea neotype strain (JP2(T)).</title>
        <authorList>
            <person name="Lapidus A."/>
            <person name="Nolan M."/>
            <person name="Lucas S."/>
            <person name="Glavina Del Rio T."/>
            <person name="Tice H."/>
            <person name="Cheng J.F."/>
            <person name="Tapia R."/>
            <person name="Han C."/>
            <person name="Goodwin L."/>
            <person name="Pitluck S."/>
            <person name="Liolios K."/>
            <person name="Pagani I."/>
            <person name="Ivanova N."/>
            <person name="Huntemann M."/>
            <person name="Mavromatis K."/>
            <person name="Mikhailova N."/>
            <person name="Pati A."/>
            <person name="Chen A."/>
            <person name="Palaniappan K."/>
            <person name="Land M."/>
            <person name="Brambilla E.M."/>
            <person name="Rohde M."/>
            <person name="Abt B."/>
            <person name="Verbarg S."/>
            <person name="Goker M."/>
            <person name="Bristow J."/>
            <person name="Eisen J.A."/>
            <person name="Markowitz V."/>
            <person name="Hugenholtz P."/>
            <person name="Kyrpides N.C."/>
            <person name="Klenk H.P."/>
            <person name="Woyke T."/>
        </authorList>
    </citation>
    <scope>NUCLEOTIDE SEQUENCE [LARGE SCALE GENOMIC DNA]</scope>
    <source>
        <strain evidence="4">ATCC 35100 / DSM 5205 / JP2</strain>
    </source>
</reference>
<evidence type="ECO:0000256" key="1">
    <source>
        <dbReference type="SAM" id="SignalP"/>
    </source>
</evidence>
<evidence type="ECO:0000259" key="2">
    <source>
        <dbReference type="Pfam" id="PF00031"/>
    </source>
</evidence>
<dbReference type="SUPFAM" id="SSF54403">
    <property type="entry name" value="Cystatin/monellin"/>
    <property type="match status" value="1"/>
</dbReference>
<keyword evidence="4" id="KW-1185">Reference proteome</keyword>
<organism evidence="3 4">
    <name type="scientific">Thiothrix nivea (strain ATCC 35100 / DSM 5205 / JP2)</name>
    <dbReference type="NCBI Taxonomy" id="870187"/>
    <lineage>
        <taxon>Bacteria</taxon>
        <taxon>Pseudomonadati</taxon>
        <taxon>Pseudomonadota</taxon>
        <taxon>Gammaproteobacteria</taxon>
        <taxon>Thiotrichales</taxon>
        <taxon>Thiotrichaceae</taxon>
        <taxon>Thiothrix</taxon>
    </lineage>
</organism>
<dbReference type="EMBL" id="JH651384">
    <property type="protein sequence ID" value="EIJ35801.1"/>
    <property type="molecule type" value="Genomic_DNA"/>
</dbReference>
<accession>A0A656HFG0</accession>
<dbReference type="Proteomes" id="UP000005317">
    <property type="component" value="Unassembled WGS sequence"/>
</dbReference>
<protein>
    <submittedName>
        <fullName evidence="3">Proteinase inhibitor I25 cystatin</fullName>
    </submittedName>
</protein>
<evidence type="ECO:0000313" key="4">
    <source>
        <dbReference type="Proteomes" id="UP000005317"/>
    </source>
</evidence>